<dbReference type="PROSITE" id="PS51819">
    <property type="entry name" value="VOC"/>
    <property type="match status" value="1"/>
</dbReference>
<dbReference type="EMBL" id="CP133076">
    <property type="protein sequence ID" value="WMJ15949.1"/>
    <property type="molecule type" value="Genomic_DNA"/>
</dbReference>
<dbReference type="PANTHER" id="PTHR40265:SF1">
    <property type="entry name" value="GLYOXALASE-LIKE DOMAIN-CONTAINING PROTEIN"/>
    <property type="match status" value="1"/>
</dbReference>
<dbReference type="Proteomes" id="UP001223761">
    <property type="component" value="Chromosome"/>
</dbReference>
<evidence type="ECO:0000313" key="2">
    <source>
        <dbReference type="EMBL" id="OKO91681.1"/>
    </source>
</evidence>
<protein>
    <submittedName>
        <fullName evidence="2">Glutamate synthase [NADPH] large chain</fullName>
    </submittedName>
    <submittedName>
        <fullName evidence="3">VOC family protein</fullName>
    </submittedName>
</protein>
<proteinExistence type="predicted"/>
<reference evidence="3 5" key="4">
    <citation type="submission" date="2023-08" db="EMBL/GenBank/DDBJ databases">
        <title>Genome sequencing of the thermostable Gram positive bacteria Geobacillus proteiniphilus strain T-6.</title>
        <authorList>
            <person name="Shulami S."/>
            <person name="Shoham Y."/>
        </authorList>
    </citation>
    <scope>NUCLEOTIDE SEQUENCE [LARGE SCALE GENOMIC DNA]</scope>
    <source>
        <strain evidence="3 5">T-6</strain>
    </source>
</reference>
<gene>
    <name evidence="2" type="ORF">BRO54_2609</name>
    <name evidence="3" type="ORF">RA955_14720</name>
</gene>
<reference evidence="4" key="2">
    <citation type="submission" date="2017-01" db="EMBL/GenBank/DDBJ databases">
        <title>Genome sequencing and annotation of Geobacillus sp. 1017, a Hydrocarbon-Oxidizing Thermophilic Bacterium Isolated from a Heavy Oil Reservoir (China).</title>
        <authorList>
            <person name="Kadnikov V.V."/>
            <person name="Mardanov A.V."/>
            <person name="Poltaraus A.B."/>
            <person name="Sokolova D.S."/>
            <person name="Semenova E.M."/>
            <person name="Ravin N.V."/>
            <person name="Tourova T.P."/>
            <person name="Nazina T.N."/>
        </authorList>
    </citation>
    <scope>NUCLEOTIDE SEQUENCE [LARGE SCALE GENOMIC DNA]</scope>
    <source>
        <strain evidence="4">1017</strain>
    </source>
</reference>
<evidence type="ECO:0000313" key="3">
    <source>
        <dbReference type="EMBL" id="WMJ15949.1"/>
    </source>
</evidence>
<dbReference type="Gene3D" id="3.10.180.10">
    <property type="entry name" value="2,3-Dihydroxybiphenyl 1,2-Dioxygenase, domain 1"/>
    <property type="match status" value="1"/>
</dbReference>
<dbReference type="SUPFAM" id="SSF54593">
    <property type="entry name" value="Glyoxalase/Bleomycin resistance protein/Dihydroxybiphenyl dioxygenase"/>
    <property type="match status" value="1"/>
</dbReference>
<accession>A0A1Q5SUJ2</accession>
<dbReference type="EMBL" id="MQMG01000036">
    <property type="protein sequence ID" value="OKO91681.1"/>
    <property type="molecule type" value="Genomic_DNA"/>
</dbReference>
<sequence length="257" mass="29159">MNVAFDHLVHLTERPEQAKAAFEQLGFTAIHGGRHPSWGTYNALCYFEHLRYIEWIGIADEQTAKMCGNPLITQLVADRQEGNGFSQFAFRTNDITKVAAQLKNKGFTPIGPLPGNRQRDDGKRLTWSMLFIEDDTDGAFRYPFFIQWGESDNGRMNELAPLMHHRIGASSLSSIGVYTLDLRRAIDVYRRLFGLPDHRFGRDEAGAYAELAVGGIALRFYEADRRPSTRPFLCRLVGVQEQRRIEIDGGTYIVSRS</sequence>
<dbReference type="AlphaFoldDB" id="A0A1Q5SUJ2"/>
<reference evidence="2 4" key="1">
    <citation type="submission" date="2016-11" db="EMBL/GenBank/DDBJ databases">
        <authorList>
            <person name="Kadnikov V."/>
            <person name="Nazina T."/>
        </authorList>
    </citation>
    <scope>NUCLEOTIDE SEQUENCE [LARGE SCALE GENOMIC DNA]</scope>
    <source>
        <strain evidence="2 4">1017</strain>
    </source>
</reference>
<evidence type="ECO:0000259" key="1">
    <source>
        <dbReference type="PROSITE" id="PS51819"/>
    </source>
</evidence>
<dbReference type="InterPro" id="IPR025870">
    <property type="entry name" value="Glyoxalase-like_dom"/>
</dbReference>
<organism evidence="2 4">
    <name type="scientific">Geobacillus proteiniphilus</name>
    <dbReference type="NCBI Taxonomy" id="860353"/>
    <lineage>
        <taxon>Bacteria</taxon>
        <taxon>Bacillati</taxon>
        <taxon>Bacillota</taxon>
        <taxon>Bacilli</taxon>
        <taxon>Bacillales</taxon>
        <taxon>Anoxybacillaceae</taxon>
        <taxon>Geobacillus</taxon>
    </lineage>
</organism>
<dbReference type="PANTHER" id="PTHR40265">
    <property type="entry name" value="BLL2707 PROTEIN"/>
    <property type="match status" value="1"/>
</dbReference>
<feature type="domain" description="VOC" evidence="1">
    <location>
        <begin position="4"/>
        <end position="147"/>
    </location>
</feature>
<reference evidence="2" key="3">
    <citation type="journal article" date="2019" name="Int. J. Syst. Evol. Microbiol.">
        <title>Geobacillus proteiniphilus sp. nov., a thermophilic bacterium isolated from a high-temperature heavy oil reservoir in China.</title>
        <authorList>
            <person name="Semenova E.M."/>
            <person name="Sokolova D.S."/>
            <person name="Grouzdev D.S."/>
            <person name="Poltaraus A.B."/>
            <person name="Vinokurova N.G."/>
            <person name="Tourova T.P."/>
            <person name="Nazina T.N."/>
        </authorList>
    </citation>
    <scope>NUCLEOTIDE SEQUENCE</scope>
    <source>
        <strain evidence="2">1017</strain>
    </source>
</reference>
<dbReference type="InterPro" id="IPR037523">
    <property type="entry name" value="VOC_core"/>
</dbReference>
<evidence type="ECO:0000313" key="5">
    <source>
        <dbReference type="Proteomes" id="UP001223761"/>
    </source>
</evidence>
<name>A0A1Q5SUJ2_9BACL</name>
<dbReference type="Proteomes" id="UP000186030">
    <property type="component" value="Unassembled WGS sequence"/>
</dbReference>
<dbReference type="Pfam" id="PF13468">
    <property type="entry name" value="Glyoxalase_3"/>
    <property type="match status" value="1"/>
</dbReference>
<evidence type="ECO:0000313" key="4">
    <source>
        <dbReference type="Proteomes" id="UP000186030"/>
    </source>
</evidence>
<keyword evidence="5" id="KW-1185">Reference proteome</keyword>
<dbReference type="RefSeq" id="WP_074044133.1">
    <property type="nucleotide sequence ID" value="NZ_CP133076.1"/>
</dbReference>
<dbReference type="InterPro" id="IPR029068">
    <property type="entry name" value="Glyas_Bleomycin-R_OHBP_Dase"/>
</dbReference>